<evidence type="ECO:0000313" key="2">
    <source>
        <dbReference type="Proteomes" id="UP000078200"/>
    </source>
</evidence>
<name>A0A1A9UY14_GLOAU</name>
<protein>
    <submittedName>
        <fullName evidence="1">Uncharacterized protein</fullName>
    </submittedName>
</protein>
<dbReference type="AlphaFoldDB" id="A0A1A9UY14"/>
<accession>A0A1A9UY14</accession>
<proteinExistence type="predicted"/>
<reference evidence="1" key="1">
    <citation type="submission" date="2020-05" db="UniProtKB">
        <authorList>
            <consortium name="EnsemblMetazoa"/>
        </authorList>
    </citation>
    <scope>IDENTIFICATION</scope>
    <source>
        <strain evidence="1">TTRI</strain>
    </source>
</reference>
<dbReference type="Proteomes" id="UP000078200">
    <property type="component" value="Unassembled WGS sequence"/>
</dbReference>
<keyword evidence="2" id="KW-1185">Reference proteome</keyword>
<sequence length="126" mass="14587">MYKRNNNNNTNNNNDIKKKSNVNDNIIEAIIASTITKCQRKSINNPNCAYEVSTTLFRSDQQTTLIRIIETGKQQQKESKEIDGKCTIISANLRQLKKHSRSRGHEWRRLQDNGDDLWLHNSPYGV</sequence>
<organism evidence="1 2">
    <name type="scientific">Glossina austeni</name>
    <name type="common">Savannah tsetse fly</name>
    <dbReference type="NCBI Taxonomy" id="7395"/>
    <lineage>
        <taxon>Eukaryota</taxon>
        <taxon>Metazoa</taxon>
        <taxon>Ecdysozoa</taxon>
        <taxon>Arthropoda</taxon>
        <taxon>Hexapoda</taxon>
        <taxon>Insecta</taxon>
        <taxon>Pterygota</taxon>
        <taxon>Neoptera</taxon>
        <taxon>Endopterygota</taxon>
        <taxon>Diptera</taxon>
        <taxon>Brachycera</taxon>
        <taxon>Muscomorpha</taxon>
        <taxon>Hippoboscoidea</taxon>
        <taxon>Glossinidae</taxon>
        <taxon>Glossina</taxon>
    </lineage>
</organism>
<dbReference type="EnsemblMetazoa" id="GAUT019440-RA">
    <property type="protein sequence ID" value="GAUT019440-PA"/>
    <property type="gene ID" value="GAUT019440"/>
</dbReference>
<evidence type="ECO:0000313" key="1">
    <source>
        <dbReference type="EnsemblMetazoa" id="GAUT019440-PA"/>
    </source>
</evidence>
<dbReference type="VEuPathDB" id="VectorBase:GAUT019440"/>